<proteinExistence type="predicted"/>
<accession>A0A1E5LHL6</accession>
<dbReference type="Gene3D" id="3.10.180.10">
    <property type="entry name" value="2,3-Dihydroxybiphenyl 1,2-Dioxygenase, domain 1"/>
    <property type="match status" value="1"/>
</dbReference>
<dbReference type="Proteomes" id="UP000095209">
    <property type="component" value="Unassembled WGS sequence"/>
</dbReference>
<feature type="domain" description="Glyoxalase/fosfomycin resistance/dioxygenase" evidence="1">
    <location>
        <begin position="8"/>
        <end position="112"/>
    </location>
</feature>
<keyword evidence="3" id="KW-1185">Reference proteome</keyword>
<evidence type="ECO:0000313" key="2">
    <source>
        <dbReference type="EMBL" id="OEH93546.1"/>
    </source>
</evidence>
<dbReference type="InterPro" id="IPR029068">
    <property type="entry name" value="Glyas_Bleomycin-R_OHBP_Dase"/>
</dbReference>
<evidence type="ECO:0000313" key="3">
    <source>
        <dbReference type="Proteomes" id="UP000095209"/>
    </source>
</evidence>
<dbReference type="OrthoDB" id="2354281at2"/>
<name>A0A1E5LHL6_9BACI</name>
<dbReference type="RefSeq" id="WP_069716449.1">
    <property type="nucleotide sequence ID" value="NZ_MJEH01000011.1"/>
</dbReference>
<dbReference type="AlphaFoldDB" id="A0A1E5LHL6"/>
<sequence>MIPIIKQISTIFIPVSDIEKARDWYCDLLGLPSDGEILFEHLYILSMDGTNIVLDNKIYSEDNIFKTPLFHFNTKNINDAFEYVKSKKIEITTNIENGHWFNFKDRDGNILMICQC</sequence>
<evidence type="ECO:0000259" key="1">
    <source>
        <dbReference type="Pfam" id="PF00903"/>
    </source>
</evidence>
<dbReference type="STRING" id="1305675.BFG57_00725"/>
<dbReference type="Pfam" id="PF00903">
    <property type="entry name" value="Glyoxalase"/>
    <property type="match status" value="1"/>
</dbReference>
<comment type="caution">
    <text evidence="2">The sequence shown here is derived from an EMBL/GenBank/DDBJ whole genome shotgun (WGS) entry which is preliminary data.</text>
</comment>
<reference evidence="2 3" key="1">
    <citation type="submission" date="2016-08" db="EMBL/GenBank/DDBJ databases">
        <title>Genome of Bacillus solimangrovi GH2-4.</title>
        <authorList>
            <person name="Lim S."/>
            <person name="Kim B.-C."/>
        </authorList>
    </citation>
    <scope>NUCLEOTIDE SEQUENCE [LARGE SCALE GENOMIC DNA]</scope>
    <source>
        <strain evidence="2 3">GH2-4</strain>
    </source>
</reference>
<gene>
    <name evidence="2" type="ORF">BFG57_00725</name>
</gene>
<dbReference type="SUPFAM" id="SSF54593">
    <property type="entry name" value="Glyoxalase/Bleomycin resistance protein/Dihydroxybiphenyl dioxygenase"/>
    <property type="match status" value="1"/>
</dbReference>
<dbReference type="InterPro" id="IPR004360">
    <property type="entry name" value="Glyas_Fos-R_dOase_dom"/>
</dbReference>
<organism evidence="2 3">
    <name type="scientific">Bacillus solimangrovi</name>
    <dbReference type="NCBI Taxonomy" id="1305675"/>
    <lineage>
        <taxon>Bacteria</taxon>
        <taxon>Bacillati</taxon>
        <taxon>Bacillota</taxon>
        <taxon>Bacilli</taxon>
        <taxon>Bacillales</taxon>
        <taxon>Bacillaceae</taxon>
        <taxon>Bacillus</taxon>
    </lineage>
</organism>
<protein>
    <submittedName>
        <fullName evidence="2">Glyoxalase</fullName>
    </submittedName>
</protein>
<dbReference type="EMBL" id="MJEH01000011">
    <property type="protein sequence ID" value="OEH93546.1"/>
    <property type="molecule type" value="Genomic_DNA"/>
</dbReference>